<dbReference type="CDD" id="cd08861">
    <property type="entry name" value="OtcD1_ARO-CYC_like"/>
    <property type="match status" value="1"/>
</dbReference>
<evidence type="ECO:0000313" key="3">
    <source>
        <dbReference type="Proteomes" id="UP000037020"/>
    </source>
</evidence>
<name>A0ABR5J0X5_9ACTN</name>
<feature type="non-terminal residue" evidence="2">
    <location>
        <position position="1"/>
    </location>
</feature>
<protein>
    <submittedName>
        <fullName evidence="2">Cyclase</fullName>
    </submittedName>
</protein>
<accession>A0ABR5J0X5</accession>
<organism evidence="2 3">
    <name type="scientific">Streptomyces varsoviensis</name>
    <dbReference type="NCBI Taxonomy" id="67373"/>
    <lineage>
        <taxon>Bacteria</taxon>
        <taxon>Bacillati</taxon>
        <taxon>Actinomycetota</taxon>
        <taxon>Actinomycetes</taxon>
        <taxon>Kitasatosporales</taxon>
        <taxon>Streptomycetaceae</taxon>
        <taxon>Streptomyces</taxon>
    </lineage>
</organism>
<dbReference type="InterPro" id="IPR005031">
    <property type="entry name" value="COQ10_START"/>
</dbReference>
<proteinExistence type="predicted"/>
<evidence type="ECO:0000313" key="2">
    <source>
        <dbReference type="EMBL" id="KOG87072.1"/>
    </source>
</evidence>
<dbReference type="Pfam" id="PF03364">
    <property type="entry name" value="Polyketide_cyc"/>
    <property type="match status" value="1"/>
</dbReference>
<sequence>QEVCSPPVAAMGGEWVVEERPGGATRLVLHHDFEAVDDHADQVAWIGTATDRNSRTELDNIKALAEGWEDRSELVFSFSDSELIDGPADVAYDFLQQAAKWPDRLPHVSRMELTEPAPNVQAMTMVTRAGNGSEHTTESVRVCFPADRIVYKQLVTPPLMTTHTGVWRLEKTADGIKVTSHHTIALNASAIPAVLGEEATPASARAYVRAAVGGNSAATLAHAKRFTESAHAR</sequence>
<gene>
    <name evidence="2" type="ORF">ADK38_27480</name>
</gene>
<dbReference type="Proteomes" id="UP000037020">
    <property type="component" value="Unassembled WGS sequence"/>
</dbReference>
<dbReference type="SUPFAM" id="SSF55961">
    <property type="entry name" value="Bet v1-like"/>
    <property type="match status" value="2"/>
</dbReference>
<reference evidence="2 3" key="1">
    <citation type="submission" date="2015-07" db="EMBL/GenBank/DDBJ databases">
        <authorList>
            <person name="Ju K.-S."/>
            <person name="Doroghazi J.R."/>
            <person name="Metcalf W.W."/>
        </authorList>
    </citation>
    <scope>NUCLEOTIDE SEQUENCE [LARGE SCALE GENOMIC DNA]</scope>
    <source>
        <strain evidence="2 3">NRRL B-3589</strain>
    </source>
</reference>
<dbReference type="Gene3D" id="3.30.530.20">
    <property type="match status" value="2"/>
</dbReference>
<evidence type="ECO:0000259" key="1">
    <source>
        <dbReference type="Pfam" id="PF03364"/>
    </source>
</evidence>
<dbReference type="EMBL" id="LGUT01002444">
    <property type="protein sequence ID" value="KOG87072.1"/>
    <property type="molecule type" value="Genomic_DNA"/>
</dbReference>
<dbReference type="InterPro" id="IPR023393">
    <property type="entry name" value="START-like_dom_sf"/>
</dbReference>
<comment type="caution">
    <text evidence="2">The sequence shown here is derived from an EMBL/GenBank/DDBJ whole genome shotgun (WGS) entry which is preliminary data.</text>
</comment>
<feature type="domain" description="Coenzyme Q-binding protein COQ10 START" evidence="1">
    <location>
        <begin position="85"/>
        <end position="197"/>
    </location>
</feature>
<keyword evidence="3" id="KW-1185">Reference proteome</keyword>